<organism evidence="1 2">
    <name type="scientific">Linum trigynum</name>
    <dbReference type="NCBI Taxonomy" id="586398"/>
    <lineage>
        <taxon>Eukaryota</taxon>
        <taxon>Viridiplantae</taxon>
        <taxon>Streptophyta</taxon>
        <taxon>Embryophyta</taxon>
        <taxon>Tracheophyta</taxon>
        <taxon>Spermatophyta</taxon>
        <taxon>Magnoliopsida</taxon>
        <taxon>eudicotyledons</taxon>
        <taxon>Gunneridae</taxon>
        <taxon>Pentapetalae</taxon>
        <taxon>rosids</taxon>
        <taxon>fabids</taxon>
        <taxon>Malpighiales</taxon>
        <taxon>Linaceae</taxon>
        <taxon>Linum</taxon>
    </lineage>
</organism>
<evidence type="ECO:0008006" key="3">
    <source>
        <dbReference type="Google" id="ProtNLM"/>
    </source>
</evidence>
<protein>
    <recommendedName>
        <fullName evidence="3">Ribosomal protein L32</fullName>
    </recommendedName>
</protein>
<name>A0AAV2GND8_9ROSI</name>
<accession>A0AAV2GND8</accession>
<proteinExistence type="predicted"/>
<dbReference type="Proteomes" id="UP001497516">
    <property type="component" value="Chromosome 9"/>
</dbReference>
<dbReference type="EMBL" id="OZ034822">
    <property type="protein sequence ID" value="CAL1412271.1"/>
    <property type="molecule type" value="Genomic_DNA"/>
</dbReference>
<evidence type="ECO:0000313" key="1">
    <source>
        <dbReference type="EMBL" id="CAL1412271.1"/>
    </source>
</evidence>
<dbReference type="AlphaFoldDB" id="A0AAV2GND8"/>
<sequence>MNWKGRFSYKVTKLKKRKRMATWKRQGRGGFLRDRSSYLKERPSSVAARTFRIGKSRLLFLRENGNVEPSGNTKCFYELGSVGNLPDG</sequence>
<gene>
    <name evidence="1" type="ORF">LTRI10_LOCUS51579</name>
</gene>
<evidence type="ECO:0000313" key="2">
    <source>
        <dbReference type="Proteomes" id="UP001497516"/>
    </source>
</evidence>
<reference evidence="1 2" key="1">
    <citation type="submission" date="2024-04" db="EMBL/GenBank/DDBJ databases">
        <authorList>
            <person name="Fracassetti M."/>
        </authorList>
    </citation>
    <scope>NUCLEOTIDE SEQUENCE [LARGE SCALE GENOMIC DNA]</scope>
</reference>
<keyword evidence="2" id="KW-1185">Reference proteome</keyword>